<sequence>MSIFWCLLLIFGFGKEPENPIAAVQGIHLGVNTALQIRARADPFQQFKSLIERLHASGFYQFACSLRAWSAIAPTFTPLRIPYIVE</sequence>
<evidence type="ECO:0000313" key="3">
    <source>
        <dbReference type="Proteomes" id="UP000024635"/>
    </source>
</evidence>
<dbReference type="AlphaFoldDB" id="A0A016UKC2"/>
<evidence type="ECO:0000256" key="1">
    <source>
        <dbReference type="SAM" id="SignalP"/>
    </source>
</evidence>
<organism evidence="2 3">
    <name type="scientific">Ancylostoma ceylanicum</name>
    <dbReference type="NCBI Taxonomy" id="53326"/>
    <lineage>
        <taxon>Eukaryota</taxon>
        <taxon>Metazoa</taxon>
        <taxon>Ecdysozoa</taxon>
        <taxon>Nematoda</taxon>
        <taxon>Chromadorea</taxon>
        <taxon>Rhabditida</taxon>
        <taxon>Rhabditina</taxon>
        <taxon>Rhabditomorpha</taxon>
        <taxon>Strongyloidea</taxon>
        <taxon>Ancylostomatidae</taxon>
        <taxon>Ancylostomatinae</taxon>
        <taxon>Ancylostoma</taxon>
    </lineage>
</organism>
<accession>A0A016UKC2</accession>
<feature type="signal peptide" evidence="1">
    <location>
        <begin position="1"/>
        <end position="17"/>
    </location>
</feature>
<protein>
    <submittedName>
        <fullName evidence="2">Uncharacterized protein</fullName>
    </submittedName>
</protein>
<keyword evidence="3" id="KW-1185">Reference proteome</keyword>
<keyword evidence="1" id="KW-0732">Signal</keyword>
<reference evidence="3" key="1">
    <citation type="journal article" date="2015" name="Nat. Genet.">
        <title>The genome and transcriptome of the zoonotic hookworm Ancylostoma ceylanicum identify infection-specific gene families.</title>
        <authorList>
            <person name="Schwarz E.M."/>
            <person name="Hu Y."/>
            <person name="Antoshechkin I."/>
            <person name="Miller M.M."/>
            <person name="Sternberg P.W."/>
            <person name="Aroian R.V."/>
        </authorList>
    </citation>
    <scope>NUCLEOTIDE SEQUENCE</scope>
    <source>
        <strain evidence="3">HY135</strain>
    </source>
</reference>
<dbReference type="EMBL" id="JARK01001373">
    <property type="protein sequence ID" value="EYC15302.1"/>
    <property type="molecule type" value="Genomic_DNA"/>
</dbReference>
<name>A0A016UKC2_9BILA</name>
<evidence type="ECO:0000313" key="2">
    <source>
        <dbReference type="EMBL" id="EYC15302.1"/>
    </source>
</evidence>
<proteinExistence type="predicted"/>
<feature type="chain" id="PRO_5001489418" evidence="1">
    <location>
        <begin position="18"/>
        <end position="86"/>
    </location>
</feature>
<dbReference type="Proteomes" id="UP000024635">
    <property type="component" value="Unassembled WGS sequence"/>
</dbReference>
<comment type="caution">
    <text evidence="2">The sequence shown here is derived from an EMBL/GenBank/DDBJ whole genome shotgun (WGS) entry which is preliminary data.</text>
</comment>
<gene>
    <name evidence="2" type="primary">Acey_s0037.g3443</name>
    <name evidence="2" type="ORF">Y032_0037g3443</name>
</gene>